<keyword evidence="1" id="KW-0732">Signal</keyword>
<proteinExistence type="predicted"/>
<keyword evidence="3" id="KW-1185">Reference proteome</keyword>
<organism evidence="2 3">
    <name type="scientific">Paragonimus westermani</name>
    <dbReference type="NCBI Taxonomy" id="34504"/>
    <lineage>
        <taxon>Eukaryota</taxon>
        <taxon>Metazoa</taxon>
        <taxon>Spiralia</taxon>
        <taxon>Lophotrochozoa</taxon>
        <taxon>Platyhelminthes</taxon>
        <taxon>Trematoda</taxon>
        <taxon>Digenea</taxon>
        <taxon>Plagiorchiida</taxon>
        <taxon>Troglotremata</taxon>
        <taxon>Troglotrematidae</taxon>
        <taxon>Paragonimus</taxon>
    </lineage>
</organism>
<evidence type="ECO:0000313" key="3">
    <source>
        <dbReference type="Proteomes" id="UP000324629"/>
    </source>
</evidence>
<comment type="caution">
    <text evidence="2">The sequence shown here is derived from an EMBL/GenBank/DDBJ whole genome shotgun (WGS) entry which is preliminary data.</text>
</comment>
<dbReference type="EMBL" id="QNGE01008899">
    <property type="protein sequence ID" value="KAA3670666.1"/>
    <property type="molecule type" value="Genomic_DNA"/>
</dbReference>
<sequence length="37" mass="4246">MVLTLLLIIWRSGSRNLSIDICLVSINTHLREDLYAC</sequence>
<dbReference type="Proteomes" id="UP000324629">
    <property type="component" value="Unassembled WGS sequence"/>
</dbReference>
<accession>A0A5J4N515</accession>
<gene>
    <name evidence="2" type="ORF">DEA37_0005845</name>
</gene>
<feature type="chain" id="PRO_5023941315" evidence="1">
    <location>
        <begin position="16"/>
        <end position="37"/>
    </location>
</feature>
<evidence type="ECO:0000313" key="2">
    <source>
        <dbReference type="EMBL" id="KAA3670666.1"/>
    </source>
</evidence>
<reference evidence="2 3" key="1">
    <citation type="journal article" date="2019" name="Gigascience">
        <title>Whole-genome sequence of the oriental lung fluke Paragonimus westermani.</title>
        <authorList>
            <person name="Oey H."/>
            <person name="Zakrzewski M."/>
            <person name="Narain K."/>
            <person name="Devi K.R."/>
            <person name="Agatsuma T."/>
            <person name="Nawaratna S."/>
            <person name="Gobert G.N."/>
            <person name="Jones M.K."/>
            <person name="Ragan M.A."/>
            <person name="McManus D.P."/>
            <person name="Krause L."/>
        </authorList>
    </citation>
    <scope>NUCLEOTIDE SEQUENCE [LARGE SCALE GENOMIC DNA]</scope>
    <source>
        <strain evidence="2 3">IND2009</strain>
    </source>
</reference>
<dbReference type="AlphaFoldDB" id="A0A5J4N515"/>
<feature type="signal peptide" evidence="1">
    <location>
        <begin position="1"/>
        <end position="15"/>
    </location>
</feature>
<name>A0A5J4N515_9TREM</name>
<evidence type="ECO:0000256" key="1">
    <source>
        <dbReference type="SAM" id="SignalP"/>
    </source>
</evidence>
<protein>
    <submittedName>
        <fullName evidence="2">Uncharacterized protein</fullName>
    </submittedName>
</protein>